<evidence type="ECO:0000313" key="2">
    <source>
        <dbReference type="EMBL" id="MFD2419190.1"/>
    </source>
</evidence>
<proteinExistence type="predicted"/>
<organism evidence="2 3">
    <name type="scientific">Amycolatopsis pigmentata</name>
    <dbReference type="NCBI Taxonomy" id="450801"/>
    <lineage>
        <taxon>Bacteria</taxon>
        <taxon>Bacillati</taxon>
        <taxon>Actinomycetota</taxon>
        <taxon>Actinomycetes</taxon>
        <taxon>Pseudonocardiales</taxon>
        <taxon>Pseudonocardiaceae</taxon>
        <taxon>Amycolatopsis</taxon>
    </lineage>
</organism>
<sequence>MHVTFLPLTADAATRTGARTVLSRTVEADAAADACWASLLGGCASVKRWGLDQRLRQLSQATCEIAGKKWWFGDGAPHRRRVAHAQGRIEEAITDGDGPEFAAAFAGYDHAMATVLVAASNHRRAARRRTTAARPVPGAGVRGEDSSVRS</sequence>
<evidence type="ECO:0008006" key="4">
    <source>
        <dbReference type="Google" id="ProtNLM"/>
    </source>
</evidence>
<dbReference type="Proteomes" id="UP001597417">
    <property type="component" value="Unassembled WGS sequence"/>
</dbReference>
<reference evidence="3" key="1">
    <citation type="journal article" date="2019" name="Int. J. Syst. Evol. Microbiol.">
        <title>The Global Catalogue of Microorganisms (GCM) 10K type strain sequencing project: providing services to taxonomists for standard genome sequencing and annotation.</title>
        <authorList>
            <consortium name="The Broad Institute Genomics Platform"/>
            <consortium name="The Broad Institute Genome Sequencing Center for Infectious Disease"/>
            <person name="Wu L."/>
            <person name="Ma J."/>
        </authorList>
    </citation>
    <scope>NUCLEOTIDE SEQUENCE [LARGE SCALE GENOMIC DNA]</scope>
    <source>
        <strain evidence="3">CGMCC 4.7645</strain>
    </source>
</reference>
<gene>
    <name evidence="2" type="ORF">ACFSXZ_22930</name>
</gene>
<keyword evidence="3" id="KW-1185">Reference proteome</keyword>
<comment type="caution">
    <text evidence="2">The sequence shown here is derived from an EMBL/GenBank/DDBJ whole genome shotgun (WGS) entry which is preliminary data.</text>
</comment>
<evidence type="ECO:0000256" key="1">
    <source>
        <dbReference type="SAM" id="MobiDB-lite"/>
    </source>
</evidence>
<evidence type="ECO:0000313" key="3">
    <source>
        <dbReference type="Proteomes" id="UP001597417"/>
    </source>
</evidence>
<name>A0ABW5FW08_9PSEU</name>
<feature type="region of interest" description="Disordered" evidence="1">
    <location>
        <begin position="126"/>
        <end position="150"/>
    </location>
</feature>
<dbReference type="EMBL" id="JBHUKR010000011">
    <property type="protein sequence ID" value="MFD2419190.1"/>
    <property type="molecule type" value="Genomic_DNA"/>
</dbReference>
<dbReference type="RefSeq" id="WP_378267198.1">
    <property type="nucleotide sequence ID" value="NZ_JBHUKR010000011.1"/>
</dbReference>
<accession>A0ABW5FW08</accession>
<protein>
    <recommendedName>
        <fullName evidence="4">SAV-6107-like HEPN domain-containing protein</fullName>
    </recommendedName>
</protein>